<feature type="transmembrane region" description="Helical" evidence="2">
    <location>
        <begin position="216"/>
        <end position="238"/>
    </location>
</feature>
<evidence type="ECO:0000313" key="4">
    <source>
        <dbReference type="Proteomes" id="UP000070544"/>
    </source>
</evidence>
<dbReference type="Proteomes" id="UP000070544">
    <property type="component" value="Unassembled WGS sequence"/>
</dbReference>
<reference evidence="3 4" key="1">
    <citation type="journal article" date="2015" name="Genome Biol. Evol.">
        <title>Phylogenomic analyses indicate that early fungi evolved digesting cell walls of algal ancestors of land plants.</title>
        <authorList>
            <person name="Chang Y."/>
            <person name="Wang S."/>
            <person name="Sekimoto S."/>
            <person name="Aerts A.L."/>
            <person name="Choi C."/>
            <person name="Clum A."/>
            <person name="LaButti K.M."/>
            <person name="Lindquist E.A."/>
            <person name="Yee Ngan C."/>
            <person name="Ohm R.A."/>
            <person name="Salamov A.A."/>
            <person name="Grigoriev I.V."/>
            <person name="Spatafora J.W."/>
            <person name="Berbee M.L."/>
        </authorList>
    </citation>
    <scope>NUCLEOTIDE SEQUENCE [LARGE SCALE GENOMIC DNA]</scope>
    <source>
        <strain evidence="3 4">JEL478</strain>
    </source>
</reference>
<protein>
    <submittedName>
        <fullName evidence="3">Uncharacterized protein</fullName>
    </submittedName>
</protein>
<dbReference type="AlphaFoldDB" id="A0A139A6E0"/>
<keyword evidence="4" id="KW-1185">Reference proteome</keyword>
<feature type="region of interest" description="Disordered" evidence="1">
    <location>
        <begin position="47"/>
        <end position="67"/>
    </location>
</feature>
<dbReference type="EMBL" id="KQ965790">
    <property type="protein sequence ID" value="KXS12219.1"/>
    <property type="molecule type" value="Genomic_DNA"/>
</dbReference>
<feature type="transmembrane region" description="Helical" evidence="2">
    <location>
        <begin position="85"/>
        <end position="111"/>
    </location>
</feature>
<evidence type="ECO:0000256" key="1">
    <source>
        <dbReference type="SAM" id="MobiDB-lite"/>
    </source>
</evidence>
<sequence>MRTRCLGGDPTEPVAAGQSALLASPPVDERTANRWRNEPEHIVNVESSIDNNEEARGASASGDNLTKPKLAKDETQMPLAVRRTFVLGIFLSTLQILFAMALFCAIIVALTRSEKRAKTSGGTTAVVTERDTVLKLYTLAYLFTQMFEFWMYLSSVTTANQAELLGHFFRMLVNWILRGGAEYGGRCGVGLLLKIDVLFLVLVLLYFIFLGVVPQLFFVMATDVFFVVFYLDGTWLLYSLGNSAIAARSVANVTVFCICSGVVFLNNVLCLYSLLTGSVRSNPAPWERKVQYVMLVSDELNVHAKTAPPATNATHPRPTIQAARPSSLWS</sequence>
<keyword evidence="2" id="KW-0472">Membrane</keyword>
<feature type="region of interest" description="Disordered" evidence="1">
    <location>
        <begin position="307"/>
        <end position="330"/>
    </location>
</feature>
<accession>A0A139A6E0</accession>
<proteinExistence type="predicted"/>
<evidence type="ECO:0000256" key="2">
    <source>
        <dbReference type="SAM" id="Phobius"/>
    </source>
</evidence>
<gene>
    <name evidence="3" type="ORF">M427DRAFT_34948</name>
</gene>
<keyword evidence="2" id="KW-1133">Transmembrane helix</keyword>
<feature type="transmembrane region" description="Helical" evidence="2">
    <location>
        <begin position="250"/>
        <end position="275"/>
    </location>
</feature>
<name>A0A139A6E0_GONPJ</name>
<keyword evidence="2" id="KW-0812">Transmembrane</keyword>
<evidence type="ECO:0000313" key="3">
    <source>
        <dbReference type="EMBL" id="KXS12219.1"/>
    </source>
</evidence>
<organism evidence="3 4">
    <name type="scientific">Gonapodya prolifera (strain JEL478)</name>
    <name type="common">Monoblepharis prolifera</name>
    <dbReference type="NCBI Taxonomy" id="1344416"/>
    <lineage>
        <taxon>Eukaryota</taxon>
        <taxon>Fungi</taxon>
        <taxon>Fungi incertae sedis</taxon>
        <taxon>Chytridiomycota</taxon>
        <taxon>Chytridiomycota incertae sedis</taxon>
        <taxon>Monoblepharidomycetes</taxon>
        <taxon>Monoblepharidales</taxon>
        <taxon>Gonapodyaceae</taxon>
        <taxon>Gonapodya</taxon>
    </lineage>
</organism>
<feature type="transmembrane region" description="Helical" evidence="2">
    <location>
        <begin position="189"/>
        <end position="210"/>
    </location>
</feature>